<dbReference type="EMBL" id="CAJVPI010000144">
    <property type="protein sequence ID" value="CAG8488952.1"/>
    <property type="molecule type" value="Genomic_DNA"/>
</dbReference>
<name>A0A9N8WGJ5_9GLOM</name>
<protein>
    <submittedName>
        <fullName evidence="1">1536_t:CDS:1</fullName>
    </submittedName>
</protein>
<sequence length="60" mass="7140">MRNLRLSHYYNIDPNDVYETRILIIVSIRALGASMNFRAYKVTRIRNNDYQNHPEANVKT</sequence>
<reference evidence="1" key="1">
    <citation type="submission" date="2021-06" db="EMBL/GenBank/DDBJ databases">
        <authorList>
            <person name="Kallberg Y."/>
            <person name="Tangrot J."/>
            <person name="Rosling A."/>
        </authorList>
    </citation>
    <scope>NUCLEOTIDE SEQUENCE</scope>
    <source>
        <strain evidence="1">BR232B</strain>
    </source>
</reference>
<organism evidence="1 2">
    <name type="scientific">Paraglomus brasilianum</name>
    <dbReference type="NCBI Taxonomy" id="144538"/>
    <lineage>
        <taxon>Eukaryota</taxon>
        <taxon>Fungi</taxon>
        <taxon>Fungi incertae sedis</taxon>
        <taxon>Mucoromycota</taxon>
        <taxon>Glomeromycotina</taxon>
        <taxon>Glomeromycetes</taxon>
        <taxon>Paraglomerales</taxon>
        <taxon>Paraglomeraceae</taxon>
        <taxon>Paraglomus</taxon>
    </lineage>
</organism>
<gene>
    <name evidence="1" type="ORF">PBRASI_LOCUS1995</name>
</gene>
<comment type="caution">
    <text evidence="1">The sequence shown here is derived from an EMBL/GenBank/DDBJ whole genome shotgun (WGS) entry which is preliminary data.</text>
</comment>
<dbReference type="Proteomes" id="UP000789739">
    <property type="component" value="Unassembled WGS sequence"/>
</dbReference>
<evidence type="ECO:0000313" key="2">
    <source>
        <dbReference type="Proteomes" id="UP000789739"/>
    </source>
</evidence>
<dbReference type="AlphaFoldDB" id="A0A9N8WGJ5"/>
<accession>A0A9N8WGJ5</accession>
<keyword evidence="2" id="KW-1185">Reference proteome</keyword>
<proteinExistence type="predicted"/>
<evidence type="ECO:0000313" key="1">
    <source>
        <dbReference type="EMBL" id="CAG8488952.1"/>
    </source>
</evidence>